<accession>A0A4S2L3T2</accession>
<gene>
    <name evidence="2" type="ORF">DBV15_10971</name>
</gene>
<comment type="caution">
    <text evidence="2">The sequence shown here is derived from an EMBL/GenBank/DDBJ whole genome shotgun (WGS) entry which is preliminary data.</text>
</comment>
<feature type="compositionally biased region" description="Basic and acidic residues" evidence="1">
    <location>
        <begin position="118"/>
        <end position="161"/>
    </location>
</feature>
<organism evidence="2 3">
    <name type="scientific">Temnothorax longispinosus</name>
    <dbReference type="NCBI Taxonomy" id="300112"/>
    <lineage>
        <taxon>Eukaryota</taxon>
        <taxon>Metazoa</taxon>
        <taxon>Ecdysozoa</taxon>
        <taxon>Arthropoda</taxon>
        <taxon>Hexapoda</taxon>
        <taxon>Insecta</taxon>
        <taxon>Pterygota</taxon>
        <taxon>Neoptera</taxon>
        <taxon>Endopterygota</taxon>
        <taxon>Hymenoptera</taxon>
        <taxon>Apocrita</taxon>
        <taxon>Aculeata</taxon>
        <taxon>Formicoidea</taxon>
        <taxon>Formicidae</taxon>
        <taxon>Myrmicinae</taxon>
        <taxon>Temnothorax</taxon>
    </lineage>
</organism>
<dbReference type="EMBL" id="QBLH01000486">
    <property type="protein sequence ID" value="TGZ55178.1"/>
    <property type="molecule type" value="Genomic_DNA"/>
</dbReference>
<dbReference type="AlphaFoldDB" id="A0A4S2L3T2"/>
<evidence type="ECO:0000313" key="2">
    <source>
        <dbReference type="EMBL" id="TGZ55178.1"/>
    </source>
</evidence>
<name>A0A4S2L3T2_9HYME</name>
<proteinExistence type="predicted"/>
<reference evidence="2 3" key="1">
    <citation type="journal article" date="2019" name="Philos. Trans. R. Soc. Lond., B, Biol. Sci.">
        <title>Ant behaviour and brain gene expression of defending hosts depend on the ecological success of the intruding social parasite.</title>
        <authorList>
            <person name="Kaur R."/>
            <person name="Stoldt M."/>
            <person name="Jongepier E."/>
            <person name="Feldmeyer B."/>
            <person name="Menzel F."/>
            <person name="Bornberg-Bauer E."/>
            <person name="Foitzik S."/>
        </authorList>
    </citation>
    <scope>NUCLEOTIDE SEQUENCE [LARGE SCALE GENOMIC DNA]</scope>
    <source>
        <tissue evidence="2">Whole body</tissue>
    </source>
</reference>
<sequence length="310" mass="35709">MCEKYNCNSYFLAIELDAPIYTAKIFEIPRWRRVRKPTARHRSSRIVALTPGPWIERPTFPGLVTESPLTPGRYEVLDKQLGPSAQRRVLYARASARYYVHYSRVYSRDVCTSNYANNDERERKKEERAGEQSEKETTRERETKLGKHHRAEYEERQRRAYIDMPSARGRDSPRLFPRFPTSHEAASYSLSPSRTTLRRIPHDDKSLDILWPRVSRTKITLLSDVTGLSKLSPNRGPDVGRRVLLKGEQPGAQKTTTAERAVISSHESPTLREEGARSQVLGPPCTLRGRSAREQLAYSLRKLGFRRSEL</sequence>
<keyword evidence="3" id="KW-1185">Reference proteome</keyword>
<feature type="region of interest" description="Disordered" evidence="1">
    <location>
        <begin position="249"/>
        <end position="284"/>
    </location>
</feature>
<protein>
    <submittedName>
        <fullName evidence="2">Uncharacterized protein</fullName>
    </submittedName>
</protein>
<dbReference type="Proteomes" id="UP000310200">
    <property type="component" value="Unassembled WGS sequence"/>
</dbReference>
<evidence type="ECO:0000313" key="3">
    <source>
        <dbReference type="Proteomes" id="UP000310200"/>
    </source>
</evidence>
<feature type="region of interest" description="Disordered" evidence="1">
    <location>
        <begin position="117"/>
        <end position="187"/>
    </location>
</feature>
<evidence type="ECO:0000256" key="1">
    <source>
        <dbReference type="SAM" id="MobiDB-lite"/>
    </source>
</evidence>